<proteinExistence type="predicted"/>
<dbReference type="Proteomes" id="UP000191448">
    <property type="component" value="Unassembled WGS sequence"/>
</dbReference>
<name>A0A1V4SLG9_9CLOT</name>
<sequence length="140" mass="15167">MPDNISRHLTGNHELDLELIDKEIQGCYIAIISYIILIASAKQDRLTILEESTGFTPTSTATELAALSSYVALTSSLILGEVAFERLNEIEKNIASGITNASILPNIEIANGYVFSIIGNMLKVSGTVRKVKEQANTSIL</sequence>
<dbReference type="RefSeq" id="WP_080024244.1">
    <property type="nucleotide sequence ID" value="NZ_LTAY01000111.1"/>
</dbReference>
<comment type="caution">
    <text evidence="1">The sequence shown here is derived from an EMBL/GenBank/DDBJ whole genome shotgun (WGS) entry which is preliminary data.</text>
</comment>
<evidence type="ECO:0000313" key="2">
    <source>
        <dbReference type="Proteomes" id="UP000191448"/>
    </source>
</evidence>
<evidence type="ECO:0000313" key="1">
    <source>
        <dbReference type="EMBL" id="OPX44643.1"/>
    </source>
</evidence>
<organism evidence="1 2">
    <name type="scientific">Clostridium thermobutyricum DSM 4928</name>
    <dbReference type="NCBI Taxonomy" id="1121339"/>
    <lineage>
        <taxon>Bacteria</taxon>
        <taxon>Bacillati</taxon>
        <taxon>Bacillota</taxon>
        <taxon>Clostridia</taxon>
        <taxon>Eubacteriales</taxon>
        <taxon>Clostridiaceae</taxon>
        <taxon>Clostridium</taxon>
    </lineage>
</organism>
<protein>
    <submittedName>
        <fullName evidence="1">Uncharacterized protein</fullName>
    </submittedName>
</protein>
<gene>
    <name evidence="1" type="ORF">CLTHE_31670</name>
</gene>
<reference evidence="1 2" key="1">
    <citation type="submission" date="2016-02" db="EMBL/GenBank/DDBJ databases">
        <title>Genome sequence of Clostridium thermobutyricum DSM 4928.</title>
        <authorList>
            <person name="Poehlein A."/>
            <person name="Daniel R."/>
        </authorList>
    </citation>
    <scope>NUCLEOTIDE SEQUENCE [LARGE SCALE GENOMIC DNA]</scope>
    <source>
        <strain evidence="1 2">DSM 4928</strain>
    </source>
</reference>
<dbReference type="EMBL" id="LTAY01000111">
    <property type="protein sequence ID" value="OPX44643.1"/>
    <property type="molecule type" value="Genomic_DNA"/>
</dbReference>
<dbReference type="AlphaFoldDB" id="A0A1V4SLG9"/>
<accession>A0A1V4SLG9</accession>